<reference evidence="2 3" key="1">
    <citation type="submission" date="2017-09" db="EMBL/GenBank/DDBJ databases">
        <title>Large-scale bioinformatics analysis of Bacillus genomes uncovers conserved roles of natural products in bacterial physiology.</title>
        <authorList>
            <consortium name="Agbiome Team Llc"/>
            <person name="Bleich R.M."/>
            <person name="Grubbs K.J."/>
            <person name="Santa Maria K.C."/>
            <person name="Allen S.E."/>
            <person name="Farag S."/>
            <person name="Shank E.A."/>
            <person name="Bowers A."/>
        </authorList>
    </citation>
    <scope>NUCLEOTIDE SEQUENCE [LARGE SCALE GENOMIC DNA]</scope>
    <source>
        <strain evidence="2 3">AFS021349</strain>
    </source>
</reference>
<feature type="non-terminal residue" evidence="2">
    <location>
        <position position="1"/>
    </location>
</feature>
<proteinExistence type="predicted"/>
<dbReference type="Proteomes" id="UP000220841">
    <property type="component" value="Unassembled WGS sequence"/>
</dbReference>
<dbReference type="Pfam" id="PF05065">
    <property type="entry name" value="Phage_capsid"/>
    <property type="match status" value="1"/>
</dbReference>
<dbReference type="AlphaFoldDB" id="A0A2A8GU81"/>
<evidence type="ECO:0000313" key="2">
    <source>
        <dbReference type="EMBL" id="PEP79428.1"/>
    </source>
</evidence>
<protein>
    <submittedName>
        <fullName evidence="2">Phage major capsid protein</fullName>
    </submittedName>
</protein>
<organism evidence="2 3">
    <name type="scientific">Bacillus toyonensis</name>
    <dbReference type="NCBI Taxonomy" id="155322"/>
    <lineage>
        <taxon>Bacteria</taxon>
        <taxon>Bacillati</taxon>
        <taxon>Bacillota</taxon>
        <taxon>Bacilli</taxon>
        <taxon>Bacillales</taxon>
        <taxon>Bacillaceae</taxon>
        <taxon>Bacillus</taxon>
        <taxon>Bacillus cereus group</taxon>
    </lineage>
</organism>
<dbReference type="EMBL" id="NUBY01000483">
    <property type="protein sequence ID" value="PEP79428.1"/>
    <property type="molecule type" value="Genomic_DNA"/>
</dbReference>
<feature type="domain" description="Phage capsid-like C-terminal" evidence="1">
    <location>
        <begin position="2"/>
        <end position="47"/>
    </location>
</feature>
<name>A0A2A8GU81_9BACI</name>
<gene>
    <name evidence="2" type="ORF">CN585_31475</name>
</gene>
<accession>A0A2A8GU81</accession>
<evidence type="ECO:0000259" key="1">
    <source>
        <dbReference type="Pfam" id="PF05065"/>
    </source>
</evidence>
<dbReference type="RefSeq" id="WP_142951032.1">
    <property type="nucleotide sequence ID" value="NZ_NUBY01000483.1"/>
</dbReference>
<evidence type="ECO:0000313" key="3">
    <source>
        <dbReference type="Proteomes" id="UP000220841"/>
    </source>
</evidence>
<sequence length="52" mass="5852">YKDYILNTNYQMGVKKYEDNETDDLVTKAIMIVDGKVVDNNSLVVLKKAAAV</sequence>
<dbReference type="InterPro" id="IPR054612">
    <property type="entry name" value="Phage_capsid-like_C"/>
</dbReference>
<comment type="caution">
    <text evidence="2">The sequence shown here is derived from an EMBL/GenBank/DDBJ whole genome shotgun (WGS) entry which is preliminary data.</text>
</comment>